<keyword evidence="2" id="KW-1003">Cell membrane</keyword>
<evidence type="ECO:0000256" key="1">
    <source>
        <dbReference type="ARBA" id="ARBA00004651"/>
    </source>
</evidence>
<evidence type="ECO:0000256" key="3">
    <source>
        <dbReference type="ARBA" id="ARBA00022692"/>
    </source>
</evidence>
<dbReference type="GO" id="GO:0140359">
    <property type="term" value="F:ABC-type transporter activity"/>
    <property type="evidence" value="ECO:0007669"/>
    <property type="project" value="InterPro"/>
</dbReference>
<feature type="domain" description="ABC-2 type transporter transmembrane" evidence="7">
    <location>
        <begin position="59"/>
        <end position="191"/>
    </location>
</feature>
<proteinExistence type="predicted"/>
<keyword evidence="3 6" id="KW-0812">Transmembrane</keyword>
<feature type="transmembrane region" description="Helical" evidence="6">
    <location>
        <begin position="67"/>
        <end position="87"/>
    </location>
</feature>
<comment type="subcellular location">
    <subcellularLocation>
        <location evidence="1">Cell membrane</location>
        <topology evidence="1">Multi-pass membrane protein</topology>
    </subcellularLocation>
</comment>
<keyword evidence="4 6" id="KW-1133">Transmembrane helix</keyword>
<organism evidence="8">
    <name type="scientific">hydrothermal vent metagenome</name>
    <dbReference type="NCBI Taxonomy" id="652676"/>
    <lineage>
        <taxon>unclassified sequences</taxon>
        <taxon>metagenomes</taxon>
        <taxon>ecological metagenomes</taxon>
    </lineage>
</organism>
<feature type="transmembrane region" description="Helical" evidence="6">
    <location>
        <begin position="12"/>
        <end position="36"/>
    </location>
</feature>
<dbReference type="GO" id="GO:0005886">
    <property type="term" value="C:plasma membrane"/>
    <property type="evidence" value="ECO:0007669"/>
    <property type="project" value="UniProtKB-SubCell"/>
</dbReference>
<feature type="transmembrane region" description="Helical" evidence="6">
    <location>
        <begin position="173"/>
        <end position="193"/>
    </location>
</feature>
<dbReference type="InterPro" id="IPR051449">
    <property type="entry name" value="ABC-2_transporter_component"/>
</dbReference>
<dbReference type="PANTHER" id="PTHR30294:SF29">
    <property type="entry name" value="MULTIDRUG ABC TRANSPORTER PERMEASE YBHS-RELATED"/>
    <property type="match status" value="1"/>
</dbReference>
<sequence length="250" mass="27933">MIFVIAAREIRSAFLSPIAWVMIGVIQIILGFMTAFNLQTYIEFIQAQQHLSKVPFGVTDYVVVPQYGFLAVMMVFAMPLITMRVFSDERRNKTLALLVSAPISMTEIVLGKYVGLLFIIIAMLAVYAIMPLSLLFISNLDFGLLASSMLGIFLFMATSAAIGLFISSLTSNPIIAAILTFFSLLFLWILSIAKGDSPTEFSLADLSLFQHLEAFQRGIFSSSDFIYYILFSLAFLVLAIRRLDSDRLQR</sequence>
<dbReference type="AlphaFoldDB" id="A0A3B0ZN84"/>
<accession>A0A3B0ZN84</accession>
<dbReference type="PANTHER" id="PTHR30294">
    <property type="entry name" value="MEMBRANE COMPONENT OF ABC TRANSPORTER YHHJ-RELATED"/>
    <property type="match status" value="1"/>
</dbReference>
<evidence type="ECO:0000256" key="5">
    <source>
        <dbReference type="ARBA" id="ARBA00023136"/>
    </source>
</evidence>
<feature type="transmembrane region" description="Helical" evidence="6">
    <location>
        <begin position="108"/>
        <end position="130"/>
    </location>
</feature>
<evidence type="ECO:0000259" key="7">
    <source>
        <dbReference type="Pfam" id="PF12698"/>
    </source>
</evidence>
<evidence type="ECO:0000256" key="4">
    <source>
        <dbReference type="ARBA" id="ARBA00022989"/>
    </source>
</evidence>
<dbReference type="Pfam" id="PF12698">
    <property type="entry name" value="ABC2_membrane_3"/>
    <property type="match status" value="1"/>
</dbReference>
<feature type="transmembrane region" description="Helical" evidence="6">
    <location>
        <begin position="142"/>
        <end position="166"/>
    </location>
</feature>
<dbReference type="InterPro" id="IPR013525">
    <property type="entry name" value="ABC2_TM"/>
</dbReference>
<evidence type="ECO:0000256" key="2">
    <source>
        <dbReference type="ARBA" id="ARBA00022475"/>
    </source>
</evidence>
<keyword evidence="5 6" id="KW-0472">Membrane</keyword>
<name>A0A3B0ZN84_9ZZZZ</name>
<protein>
    <recommendedName>
        <fullName evidence="7">ABC-2 type transporter transmembrane domain-containing protein</fullName>
    </recommendedName>
</protein>
<evidence type="ECO:0000313" key="8">
    <source>
        <dbReference type="EMBL" id="VAW90630.1"/>
    </source>
</evidence>
<reference evidence="8" key="1">
    <citation type="submission" date="2018-06" db="EMBL/GenBank/DDBJ databases">
        <authorList>
            <person name="Zhirakovskaya E."/>
        </authorList>
    </citation>
    <scope>NUCLEOTIDE SEQUENCE</scope>
</reference>
<gene>
    <name evidence="8" type="ORF">MNBD_GAMMA21-1919</name>
</gene>
<evidence type="ECO:0000256" key="6">
    <source>
        <dbReference type="SAM" id="Phobius"/>
    </source>
</evidence>
<feature type="transmembrane region" description="Helical" evidence="6">
    <location>
        <begin position="225"/>
        <end position="243"/>
    </location>
</feature>
<dbReference type="EMBL" id="UOFR01000002">
    <property type="protein sequence ID" value="VAW90630.1"/>
    <property type="molecule type" value="Genomic_DNA"/>
</dbReference>